<protein>
    <recommendedName>
        <fullName evidence="6">Aspartokinase</fullName>
        <ecNumber evidence="6">2.7.2.4</ecNumber>
    </recommendedName>
</protein>
<dbReference type="NCBIfam" id="NF005159">
    <property type="entry name" value="PRK06635.2-3"/>
    <property type="match status" value="1"/>
</dbReference>
<dbReference type="PANTHER" id="PTHR21499:SF70">
    <property type="entry name" value="ASPARTOKINASE"/>
    <property type="match status" value="1"/>
</dbReference>
<organism evidence="10 11">
    <name type="scientific">Methanobrevibacter gottschalkii</name>
    <dbReference type="NCBI Taxonomy" id="190974"/>
    <lineage>
        <taxon>Archaea</taxon>
        <taxon>Methanobacteriati</taxon>
        <taxon>Methanobacteriota</taxon>
        <taxon>Methanomada group</taxon>
        <taxon>Methanobacteria</taxon>
        <taxon>Methanobacteriales</taxon>
        <taxon>Methanobacteriaceae</taxon>
        <taxon>Methanobrevibacter</taxon>
    </lineage>
</organism>
<comment type="catalytic activity">
    <reaction evidence="6">
        <text>L-aspartate + ATP = 4-phospho-L-aspartate + ADP</text>
        <dbReference type="Rhea" id="RHEA:23776"/>
        <dbReference type="ChEBI" id="CHEBI:29991"/>
        <dbReference type="ChEBI" id="CHEBI:30616"/>
        <dbReference type="ChEBI" id="CHEBI:57535"/>
        <dbReference type="ChEBI" id="CHEBI:456216"/>
        <dbReference type="EC" id="2.7.2.4"/>
    </reaction>
</comment>
<dbReference type="InterPro" id="IPR001048">
    <property type="entry name" value="Asp/Glu/Uridylate_kinase"/>
</dbReference>
<dbReference type="GO" id="GO:0009089">
    <property type="term" value="P:lysine biosynthetic process via diaminopimelate"/>
    <property type="evidence" value="ECO:0007669"/>
    <property type="project" value="UniProtKB-UniPathway"/>
</dbReference>
<dbReference type="CDD" id="cd04234">
    <property type="entry name" value="AAK_AK"/>
    <property type="match status" value="1"/>
</dbReference>
<dbReference type="UniPathway" id="UPA00034">
    <property type="reaction ID" value="UER00015"/>
</dbReference>
<keyword evidence="4 6" id="KW-0418">Kinase</keyword>
<dbReference type="InterPro" id="IPR045865">
    <property type="entry name" value="ACT-like_dom_sf"/>
</dbReference>
<sequence>MDLIVAKFGGTSVGNGKRIRKAAESVAKEYKKGSQVVVVVSAVNKTTDDLINIANDAITYNLTEKQHAEIVGMGERTSVRLFSATLESLGIKSLFIDPYSELWPIITDSNYMEARIDLDKTKEKVNNLKSLLDQGIVPVVCGFLGKCKNQVTTLGRGGSDITAFLIGECLNATEVIIVTDVDGVLSTDPQKISEAELLESITVDEMKTLATHGAQVLHPHALDYKHPKIDAKIINYNKGDLKAEGTYITGPKDYKPIDLYENPVASITIVGKSLLNKVGIVSALSNILLENGINLFKMNPHHNSITVFIDSEDADKAYELYHDHVVKSEDLSSISRDKDTAMFSITAPEISEITLANLLTENDIDAVLINYTKTEILLFVEWEFKYEVSKLLNTYKN</sequence>
<keyword evidence="3" id="KW-0547">Nucleotide-binding</keyword>
<accession>A0A1H7MXQ7</accession>
<dbReference type="GO" id="GO:0009090">
    <property type="term" value="P:homoserine biosynthetic process"/>
    <property type="evidence" value="ECO:0007669"/>
    <property type="project" value="TreeGrafter"/>
</dbReference>
<proteinExistence type="inferred from homology"/>
<dbReference type="UniPathway" id="UPA00050">
    <property type="reaction ID" value="UER00461"/>
</dbReference>
<dbReference type="NCBIfam" id="TIGR00657">
    <property type="entry name" value="asp_kinases"/>
    <property type="match status" value="1"/>
</dbReference>
<dbReference type="OrthoDB" id="8904at2157"/>
<comment type="pathway">
    <text evidence="7">Amino-acid biosynthesis; L-threonine biosynthesis; L-threonine from L-aspartate: step 1/5.</text>
</comment>
<evidence type="ECO:0000256" key="6">
    <source>
        <dbReference type="RuleBase" id="RU003448"/>
    </source>
</evidence>
<dbReference type="InterPro" id="IPR027795">
    <property type="entry name" value="CASTOR_ACT_dom"/>
</dbReference>
<dbReference type="GO" id="GO:0005829">
    <property type="term" value="C:cytosol"/>
    <property type="evidence" value="ECO:0007669"/>
    <property type="project" value="TreeGrafter"/>
</dbReference>
<keyword evidence="7" id="KW-0028">Amino-acid biosynthesis</keyword>
<evidence type="ECO:0000256" key="3">
    <source>
        <dbReference type="ARBA" id="ARBA00022741"/>
    </source>
</evidence>
<evidence type="ECO:0000259" key="9">
    <source>
        <dbReference type="Pfam" id="PF13840"/>
    </source>
</evidence>
<keyword evidence="2 6" id="KW-0808">Transferase</keyword>
<feature type="domain" description="CASTOR ACT" evidence="9">
    <location>
        <begin position="263"/>
        <end position="320"/>
    </location>
</feature>
<dbReference type="Proteomes" id="UP000199506">
    <property type="component" value="Unassembled WGS sequence"/>
</dbReference>
<reference evidence="10 11" key="1">
    <citation type="submission" date="2016-10" db="EMBL/GenBank/DDBJ databases">
        <authorList>
            <person name="de Groot N.N."/>
        </authorList>
    </citation>
    <scope>NUCLEOTIDE SEQUENCE [LARGE SCALE GENOMIC DNA]</scope>
    <source>
        <strain evidence="10 11">DSM 11978</strain>
    </source>
</reference>
<dbReference type="PANTHER" id="PTHR21499">
    <property type="entry name" value="ASPARTATE KINASE"/>
    <property type="match status" value="1"/>
</dbReference>
<gene>
    <name evidence="10" type="ORF">SAMN05216439_0082</name>
</gene>
<dbReference type="RefSeq" id="WP_091699688.1">
    <property type="nucleotide sequence ID" value="NZ_FOAK01000011.1"/>
</dbReference>
<dbReference type="InterPro" id="IPR036393">
    <property type="entry name" value="AceGlu_kinase-like_sf"/>
</dbReference>
<dbReference type="AlphaFoldDB" id="A0A1H7MXQ7"/>
<dbReference type="Pfam" id="PF13840">
    <property type="entry name" value="ACT_7"/>
    <property type="match status" value="1"/>
</dbReference>
<comment type="pathway">
    <text evidence="7">Amino-acid biosynthesis; L-methionine biosynthesis via de novo pathway; L-homoserine from L-aspartate: step 1/3.</text>
</comment>
<dbReference type="SUPFAM" id="SSF53633">
    <property type="entry name" value="Carbamate kinase-like"/>
    <property type="match status" value="1"/>
</dbReference>
<evidence type="ECO:0000256" key="7">
    <source>
        <dbReference type="RuleBase" id="RU004249"/>
    </source>
</evidence>
<dbReference type="Gene3D" id="3.40.1160.10">
    <property type="entry name" value="Acetylglutamate kinase-like"/>
    <property type="match status" value="1"/>
</dbReference>
<dbReference type="Pfam" id="PF00696">
    <property type="entry name" value="AA_kinase"/>
    <property type="match status" value="1"/>
</dbReference>
<evidence type="ECO:0000313" key="10">
    <source>
        <dbReference type="EMBL" id="SEL15974.1"/>
    </source>
</evidence>
<dbReference type="PROSITE" id="PS00324">
    <property type="entry name" value="ASPARTOKINASE"/>
    <property type="match status" value="1"/>
</dbReference>
<name>A0A1H7MXQ7_9EURY</name>
<dbReference type="GO" id="GO:0004072">
    <property type="term" value="F:aspartate kinase activity"/>
    <property type="evidence" value="ECO:0007669"/>
    <property type="project" value="UniProtKB-EC"/>
</dbReference>
<dbReference type="GO" id="GO:0009088">
    <property type="term" value="P:threonine biosynthetic process"/>
    <property type="evidence" value="ECO:0007669"/>
    <property type="project" value="UniProtKB-UniPathway"/>
</dbReference>
<dbReference type="Gene3D" id="3.30.70.260">
    <property type="match status" value="1"/>
</dbReference>
<dbReference type="EC" id="2.7.2.4" evidence="6"/>
<evidence type="ECO:0000256" key="1">
    <source>
        <dbReference type="ARBA" id="ARBA00010122"/>
    </source>
</evidence>
<dbReference type="InterPro" id="IPR018042">
    <property type="entry name" value="Aspartate_kinase_CS"/>
</dbReference>
<dbReference type="InterPro" id="IPR001341">
    <property type="entry name" value="Asp_kinase"/>
</dbReference>
<dbReference type="GO" id="GO:0005524">
    <property type="term" value="F:ATP binding"/>
    <property type="evidence" value="ECO:0007669"/>
    <property type="project" value="UniProtKB-KW"/>
</dbReference>
<dbReference type="SUPFAM" id="SSF55021">
    <property type="entry name" value="ACT-like"/>
    <property type="match status" value="1"/>
</dbReference>
<evidence type="ECO:0000259" key="8">
    <source>
        <dbReference type="Pfam" id="PF00696"/>
    </source>
</evidence>
<comment type="pathway">
    <text evidence="7">Amino-acid biosynthesis; L-lysine biosynthesis via DAP pathway; (S)-tetrahydrodipicolinate from L-aspartate: step 1/4.</text>
</comment>
<keyword evidence="5" id="KW-0067">ATP-binding</keyword>
<evidence type="ECO:0000256" key="4">
    <source>
        <dbReference type="ARBA" id="ARBA00022777"/>
    </source>
</evidence>
<dbReference type="UniPathway" id="UPA00051">
    <property type="reaction ID" value="UER00462"/>
</dbReference>
<dbReference type="STRING" id="190974.SAMN05216439_0082"/>
<comment type="similarity">
    <text evidence="1 6">Belongs to the aspartokinase family.</text>
</comment>
<dbReference type="CDD" id="cd04868">
    <property type="entry name" value="ACT_AK-like"/>
    <property type="match status" value="1"/>
</dbReference>
<evidence type="ECO:0000256" key="5">
    <source>
        <dbReference type="ARBA" id="ARBA00022840"/>
    </source>
</evidence>
<dbReference type="EMBL" id="FOAK01000011">
    <property type="protein sequence ID" value="SEL15974.1"/>
    <property type="molecule type" value="Genomic_DNA"/>
</dbReference>
<feature type="domain" description="Aspartate/glutamate/uridylate kinase" evidence="8">
    <location>
        <begin position="3"/>
        <end position="235"/>
    </location>
</feature>
<evidence type="ECO:0000256" key="2">
    <source>
        <dbReference type="ARBA" id="ARBA00022679"/>
    </source>
</evidence>
<evidence type="ECO:0000313" key="11">
    <source>
        <dbReference type="Proteomes" id="UP000199506"/>
    </source>
</evidence>